<evidence type="ECO:0000313" key="3">
    <source>
        <dbReference type="Proteomes" id="UP000199727"/>
    </source>
</evidence>
<gene>
    <name evidence="2" type="ORF">C361_02102</name>
</gene>
<feature type="region of interest" description="Disordered" evidence="1">
    <location>
        <begin position="300"/>
        <end position="341"/>
    </location>
</feature>
<accession>A0A854QN06</accession>
<feature type="region of interest" description="Disordered" evidence="1">
    <location>
        <begin position="356"/>
        <end position="389"/>
    </location>
</feature>
<feature type="region of interest" description="Disordered" evidence="1">
    <location>
        <begin position="154"/>
        <end position="175"/>
    </location>
</feature>
<evidence type="ECO:0000313" key="2">
    <source>
        <dbReference type="EMBL" id="OXG25101.1"/>
    </source>
</evidence>
<evidence type="ECO:0000256" key="1">
    <source>
        <dbReference type="SAM" id="MobiDB-lite"/>
    </source>
</evidence>
<protein>
    <submittedName>
        <fullName evidence="2">Uncharacterized protein</fullName>
    </submittedName>
</protein>
<proteinExistence type="predicted"/>
<dbReference type="OrthoDB" id="2575760at2759"/>
<feature type="compositionally biased region" description="Basic and acidic residues" evidence="1">
    <location>
        <begin position="154"/>
        <end position="166"/>
    </location>
</feature>
<comment type="caution">
    <text evidence="2">The sequence shown here is derived from an EMBL/GenBank/DDBJ whole genome shotgun (WGS) entry which is preliminary data.</text>
</comment>
<dbReference type="EMBL" id="AMKT01000028">
    <property type="protein sequence ID" value="OXG25101.1"/>
    <property type="molecule type" value="Genomic_DNA"/>
</dbReference>
<dbReference type="AlphaFoldDB" id="A0A854QN06"/>
<dbReference type="Proteomes" id="UP000199727">
    <property type="component" value="Unassembled WGS sequence"/>
</dbReference>
<reference evidence="2 3" key="1">
    <citation type="submission" date="2017-06" db="EMBL/GenBank/DDBJ databases">
        <title>Global population genomics of the pathogenic fungus Cryptococcus neoformans var. grubii.</title>
        <authorList>
            <person name="Cuomo C."/>
            <person name="Litvintseva A."/>
            <person name="Chen Y."/>
            <person name="Young S."/>
            <person name="Zeng Q."/>
            <person name="Chapman S."/>
            <person name="Gujja S."/>
            <person name="Saif S."/>
            <person name="Birren B."/>
        </authorList>
    </citation>
    <scope>NUCLEOTIDE SEQUENCE [LARGE SCALE GENOMIC DNA]</scope>
    <source>
        <strain evidence="2 3">Tu259-1</strain>
    </source>
</reference>
<sequence length="533" mass="58989">MFGCCKSNRRREIILNKHHLRTIIIQHHFIILYLPVYLWQLTQHHAPILSTHRHNTQNTPNQGLLKYLDIERSADLTTDDSKQQLVGRRQRASDQEDIPIPARMTSMSPKDVRADMQNSALCIIDATVPSMSDIQSRGKQARLRLKISIQDLKKRKEPSYKGDSGRDGGQLSAPSAFPIVNRPLNLQNTKVSTSGFGILAFLRRLTGGQPAAQNMKTADLTQQVGDGTHICGENEKRVLKESSEELSPEIREDQVKLDPCTIPLPPSPAITPVSLPAISLSPKIRNDQVKLDPCTIPLPPSPTIALTSLPAVSSSTEPHEEEQIRPSSEQAKPEENDSPDQYFSLCSLAANDLLASQTSGSDGRSHQSPPALSTSAWTTEEMCTSPTVSSVEDEIIVSPVSFQDSKAGLMMEGVDGGERVDLGGKVQQPAYNRNWSASPEFQKAEMGFSREKRGNDKSWRRRMTNLSETLNRRSSSSKSPPTSYDAYMTHQRRIAGLRQACAPTVYRTAAQAVRGAINDLEEEDELAETFFLS</sequence>
<name>A0A854QN06_CRYNE</name>
<organism evidence="2 3">
    <name type="scientific">Cryptococcus neoformans Tu259-1</name>
    <dbReference type="NCBI Taxonomy" id="1230072"/>
    <lineage>
        <taxon>Eukaryota</taxon>
        <taxon>Fungi</taxon>
        <taxon>Dikarya</taxon>
        <taxon>Basidiomycota</taxon>
        <taxon>Agaricomycotina</taxon>
        <taxon>Tremellomycetes</taxon>
        <taxon>Tremellales</taxon>
        <taxon>Cryptococcaceae</taxon>
        <taxon>Cryptococcus</taxon>
        <taxon>Cryptococcus neoformans species complex</taxon>
    </lineage>
</organism>
<feature type="compositionally biased region" description="Polar residues" evidence="1">
    <location>
        <begin position="304"/>
        <end position="316"/>
    </location>
</feature>